<dbReference type="AlphaFoldDB" id="A0A1M2V510"/>
<sequence length="156" mass="17337">MSSNIGPSPPWFVLRPDGSLGDMSAIPDRLLRHPELEQRGLASKLYQPIKAVRPLHLWVPGVAADTIEQGCVYSTDPETDPAYAVKILDPNTEEVVIQERLLRELGRPNNHTLPSEMTVTGHPLLIMPLVDDVDYIHPGKESLSVLLDVMFQIVEV</sequence>
<dbReference type="Proteomes" id="UP000184267">
    <property type="component" value="Unassembled WGS sequence"/>
</dbReference>
<gene>
    <name evidence="1" type="ORF">TRAPUB_6769</name>
</gene>
<dbReference type="EMBL" id="MNAD01001651">
    <property type="protein sequence ID" value="OJT02695.1"/>
    <property type="molecule type" value="Genomic_DNA"/>
</dbReference>
<evidence type="ECO:0000313" key="1">
    <source>
        <dbReference type="EMBL" id="OJT02695.1"/>
    </source>
</evidence>
<accession>A0A1M2V510</accession>
<evidence type="ECO:0008006" key="3">
    <source>
        <dbReference type="Google" id="ProtNLM"/>
    </source>
</evidence>
<name>A0A1M2V510_TRAPU</name>
<evidence type="ECO:0000313" key="2">
    <source>
        <dbReference type="Proteomes" id="UP000184267"/>
    </source>
</evidence>
<comment type="caution">
    <text evidence="1">The sequence shown here is derived from an EMBL/GenBank/DDBJ whole genome shotgun (WGS) entry which is preliminary data.</text>
</comment>
<reference evidence="1 2" key="1">
    <citation type="submission" date="2016-10" db="EMBL/GenBank/DDBJ databases">
        <title>Genome sequence of the basidiomycete white-rot fungus Trametes pubescens.</title>
        <authorList>
            <person name="Makela M.R."/>
            <person name="Granchi Z."/>
            <person name="Peng M."/>
            <person name="De Vries R.P."/>
            <person name="Grigoriev I."/>
            <person name="Riley R."/>
            <person name="Hilden K."/>
        </authorList>
    </citation>
    <scope>NUCLEOTIDE SEQUENCE [LARGE SCALE GENOMIC DNA]</scope>
    <source>
        <strain evidence="1 2">FBCC735</strain>
    </source>
</reference>
<protein>
    <recommendedName>
        <fullName evidence="3">Protein kinase domain-containing protein</fullName>
    </recommendedName>
</protein>
<organism evidence="1 2">
    <name type="scientific">Trametes pubescens</name>
    <name type="common">White-rot fungus</name>
    <dbReference type="NCBI Taxonomy" id="154538"/>
    <lineage>
        <taxon>Eukaryota</taxon>
        <taxon>Fungi</taxon>
        <taxon>Dikarya</taxon>
        <taxon>Basidiomycota</taxon>
        <taxon>Agaricomycotina</taxon>
        <taxon>Agaricomycetes</taxon>
        <taxon>Polyporales</taxon>
        <taxon>Polyporaceae</taxon>
        <taxon>Trametes</taxon>
    </lineage>
</organism>
<keyword evidence="2" id="KW-1185">Reference proteome</keyword>
<dbReference type="OrthoDB" id="2758081at2759"/>
<proteinExistence type="predicted"/>